<keyword evidence="1 2" id="KW-0690">Ribosome biogenesis</keyword>
<proteinExistence type="inferred from homology"/>
<dbReference type="Pfam" id="PF02033">
    <property type="entry name" value="RBFA"/>
    <property type="match status" value="1"/>
</dbReference>
<dbReference type="AlphaFoldDB" id="A0A1V3A0X2"/>
<evidence type="ECO:0000256" key="1">
    <source>
        <dbReference type="ARBA" id="ARBA00022517"/>
    </source>
</evidence>
<comment type="subunit">
    <text evidence="2">Monomer. Binds 30S ribosomal subunits, but not 50S ribosomal subunits or 70S ribosomes.</text>
</comment>
<accession>A0A1V3A0X2</accession>
<keyword evidence="2" id="KW-0963">Cytoplasm</keyword>
<keyword evidence="5" id="KW-1185">Reference proteome</keyword>
<dbReference type="OrthoDB" id="307788at2"/>
<dbReference type="PROSITE" id="PS01319">
    <property type="entry name" value="RBFA"/>
    <property type="match status" value="1"/>
</dbReference>
<dbReference type="GO" id="GO:0043024">
    <property type="term" value="F:ribosomal small subunit binding"/>
    <property type="evidence" value="ECO:0007669"/>
    <property type="project" value="TreeGrafter"/>
</dbReference>
<dbReference type="GO" id="GO:0005829">
    <property type="term" value="C:cytosol"/>
    <property type="evidence" value="ECO:0007669"/>
    <property type="project" value="TreeGrafter"/>
</dbReference>
<dbReference type="SUPFAM" id="SSF89919">
    <property type="entry name" value="Ribosome-binding factor A, RbfA"/>
    <property type="match status" value="1"/>
</dbReference>
<organism evidence="4 5">
    <name type="scientific">Thioalkalivibrio halophilus</name>
    <dbReference type="NCBI Taxonomy" id="252474"/>
    <lineage>
        <taxon>Bacteria</taxon>
        <taxon>Pseudomonadati</taxon>
        <taxon>Pseudomonadota</taxon>
        <taxon>Gammaproteobacteria</taxon>
        <taxon>Chromatiales</taxon>
        <taxon>Ectothiorhodospiraceae</taxon>
        <taxon>Thioalkalivibrio</taxon>
    </lineage>
</organism>
<dbReference type="RefSeq" id="WP_018946345.1">
    <property type="nucleotide sequence ID" value="NZ_MUZR01000007.1"/>
</dbReference>
<dbReference type="Proteomes" id="UP000189177">
    <property type="component" value="Unassembled WGS sequence"/>
</dbReference>
<evidence type="ECO:0000313" key="4">
    <source>
        <dbReference type="EMBL" id="OOC11038.1"/>
    </source>
</evidence>
<comment type="caution">
    <text evidence="4">The sequence shown here is derived from an EMBL/GenBank/DDBJ whole genome shotgun (WGS) entry which is preliminary data.</text>
</comment>
<dbReference type="HAMAP" id="MF_00003">
    <property type="entry name" value="RbfA"/>
    <property type="match status" value="1"/>
</dbReference>
<protein>
    <recommendedName>
        <fullName evidence="2">Ribosome-binding factor A</fullName>
    </recommendedName>
</protein>
<feature type="region of interest" description="Disordered" evidence="3">
    <location>
        <begin position="114"/>
        <end position="150"/>
    </location>
</feature>
<dbReference type="PANTHER" id="PTHR33515:SF1">
    <property type="entry name" value="RIBOSOME-BINDING FACTOR A, CHLOROPLASTIC-RELATED"/>
    <property type="match status" value="1"/>
</dbReference>
<evidence type="ECO:0000256" key="3">
    <source>
        <dbReference type="SAM" id="MobiDB-lite"/>
    </source>
</evidence>
<sequence>MPGPRDFQRSDRVGEQIQRELAELVRVEVKDPRVGMVTISGVEVSKDLAHARVYFTRLGGEEGGREAQQGLNNAAGFLRRALGSRIRMRSIPQLRFIYDDTPERGARMSSLISQALAEDRERHGDSDGEADPEGGGDPDGSGGPDVPEDR</sequence>
<dbReference type="STRING" id="252474.B1A74_02620"/>
<dbReference type="InterPro" id="IPR023799">
    <property type="entry name" value="RbfA_dom_sf"/>
</dbReference>
<comment type="subcellular location">
    <subcellularLocation>
        <location evidence="2">Cytoplasm</location>
    </subcellularLocation>
</comment>
<name>A0A1V3A0X2_9GAMM</name>
<comment type="function">
    <text evidence="2">One of several proteins that assist in the late maturation steps of the functional core of the 30S ribosomal subunit. Associates with free 30S ribosomal subunits (but not with 30S subunits that are part of 70S ribosomes or polysomes). Required for efficient processing of 16S rRNA. May interact with the 5'-terminal helix region of 16S rRNA.</text>
</comment>
<feature type="compositionally biased region" description="Acidic residues" evidence="3">
    <location>
        <begin position="127"/>
        <end position="136"/>
    </location>
</feature>
<gene>
    <name evidence="2" type="primary">rbfA</name>
    <name evidence="4" type="ORF">B1A74_02620</name>
</gene>
<feature type="compositionally biased region" description="Basic and acidic residues" evidence="3">
    <location>
        <begin position="117"/>
        <end position="126"/>
    </location>
</feature>
<dbReference type="PANTHER" id="PTHR33515">
    <property type="entry name" value="RIBOSOME-BINDING FACTOR A, CHLOROPLASTIC-RELATED"/>
    <property type="match status" value="1"/>
</dbReference>
<reference evidence="4 5" key="1">
    <citation type="submission" date="2017-02" db="EMBL/GenBank/DDBJ databases">
        <title>Genomic diversity within the haloalkaliphilic genus Thioalkalivibrio.</title>
        <authorList>
            <person name="Ahn A.-C."/>
            <person name="Meier-Kolthoff J."/>
            <person name="Overmars L."/>
            <person name="Richter M."/>
            <person name="Woyke T."/>
            <person name="Sorokin D.Y."/>
            <person name="Muyzer G."/>
        </authorList>
    </citation>
    <scope>NUCLEOTIDE SEQUENCE [LARGE SCALE GENOMIC DNA]</scope>
    <source>
        <strain evidence="4 5">HL17</strain>
    </source>
</reference>
<dbReference type="NCBIfam" id="TIGR00082">
    <property type="entry name" value="rbfA"/>
    <property type="match status" value="1"/>
</dbReference>
<comment type="similarity">
    <text evidence="2">Belongs to the RbfA family.</text>
</comment>
<dbReference type="GO" id="GO:0030490">
    <property type="term" value="P:maturation of SSU-rRNA"/>
    <property type="evidence" value="ECO:0007669"/>
    <property type="project" value="UniProtKB-UniRule"/>
</dbReference>
<dbReference type="InterPro" id="IPR000238">
    <property type="entry name" value="RbfA"/>
</dbReference>
<dbReference type="Gene3D" id="3.30.300.20">
    <property type="match status" value="1"/>
</dbReference>
<evidence type="ECO:0000256" key="2">
    <source>
        <dbReference type="HAMAP-Rule" id="MF_00003"/>
    </source>
</evidence>
<dbReference type="EMBL" id="MUZR01000007">
    <property type="protein sequence ID" value="OOC11038.1"/>
    <property type="molecule type" value="Genomic_DNA"/>
</dbReference>
<dbReference type="InterPro" id="IPR020053">
    <property type="entry name" value="Ribosome-bd_factorA_CS"/>
</dbReference>
<dbReference type="InterPro" id="IPR015946">
    <property type="entry name" value="KH_dom-like_a/b"/>
</dbReference>
<evidence type="ECO:0000313" key="5">
    <source>
        <dbReference type="Proteomes" id="UP000189177"/>
    </source>
</evidence>